<reference evidence="1 2" key="1">
    <citation type="submission" date="2016-01" db="EMBL/GenBank/DDBJ databases">
        <title>Highly variable Streptococcus oralis are common among viridans streptococci isolated from primates.</title>
        <authorList>
            <person name="Denapaite D."/>
            <person name="Rieger M."/>
            <person name="Koendgen S."/>
            <person name="Brueckner R."/>
            <person name="Ochigava I."/>
            <person name="Kappeler P."/>
            <person name="Maetz-Rensing K."/>
            <person name="Leendertz F."/>
            <person name="Hakenbeck R."/>
        </authorList>
    </citation>
    <scope>NUCLEOTIDE SEQUENCE [LARGE SCALE GENOMIC DNA]</scope>
    <source>
        <strain evidence="1 2">DD16</strain>
    </source>
</reference>
<sequence length="63" mass="7698">MTYDKAHRLTELRHVDKQDKLISSYWFSVNILDTFWEEKWKAIALRLLNRILVKQEFFKIIGT</sequence>
<gene>
    <name evidence="1" type="ORF">SORDD16_01841</name>
</gene>
<dbReference type="Proteomes" id="UP000072653">
    <property type="component" value="Unassembled WGS sequence"/>
</dbReference>
<dbReference type="PATRIC" id="fig|1303.79.peg.2211"/>
<name>A0A139P7V1_STROR</name>
<protein>
    <submittedName>
        <fullName evidence="1">Uncharacterized protein</fullName>
    </submittedName>
</protein>
<accession>A0A139P7V1</accession>
<comment type="caution">
    <text evidence="1">The sequence shown here is derived from an EMBL/GenBank/DDBJ whole genome shotgun (WGS) entry which is preliminary data.</text>
</comment>
<organism evidence="1 2">
    <name type="scientific">Streptococcus oralis</name>
    <dbReference type="NCBI Taxonomy" id="1303"/>
    <lineage>
        <taxon>Bacteria</taxon>
        <taxon>Bacillati</taxon>
        <taxon>Bacillota</taxon>
        <taxon>Bacilli</taxon>
        <taxon>Lactobacillales</taxon>
        <taxon>Streptococcaceae</taxon>
        <taxon>Streptococcus</taxon>
    </lineage>
</organism>
<proteinExistence type="predicted"/>
<evidence type="ECO:0000313" key="2">
    <source>
        <dbReference type="Proteomes" id="UP000072653"/>
    </source>
</evidence>
<dbReference type="EMBL" id="LQOB01000374">
    <property type="protein sequence ID" value="KXT83944.1"/>
    <property type="molecule type" value="Genomic_DNA"/>
</dbReference>
<evidence type="ECO:0000313" key="1">
    <source>
        <dbReference type="EMBL" id="KXT83944.1"/>
    </source>
</evidence>
<dbReference type="AlphaFoldDB" id="A0A139P7V1"/>